<evidence type="ECO:0000313" key="2">
    <source>
        <dbReference type="Proteomes" id="UP000037685"/>
    </source>
</evidence>
<organism evidence="1 2">
    <name type="scientific">Thermus aquaticus</name>
    <dbReference type="NCBI Taxonomy" id="271"/>
    <lineage>
        <taxon>Bacteria</taxon>
        <taxon>Thermotogati</taxon>
        <taxon>Deinococcota</taxon>
        <taxon>Deinococci</taxon>
        <taxon>Thermales</taxon>
        <taxon>Thermaceae</taxon>
        <taxon>Thermus</taxon>
    </lineage>
</organism>
<dbReference type="EMBL" id="LHCI01000106">
    <property type="protein sequence ID" value="KOX90344.1"/>
    <property type="molecule type" value="Genomic_DNA"/>
</dbReference>
<accession>A0A0N0BM09</accession>
<proteinExistence type="predicted"/>
<comment type="caution">
    <text evidence="1">The sequence shown here is derived from an EMBL/GenBank/DDBJ whole genome shotgun (WGS) entry which is preliminary data.</text>
</comment>
<name>A0A0N0BM09_THEAQ</name>
<protein>
    <submittedName>
        <fullName evidence="1">Uncharacterized protein</fullName>
    </submittedName>
</protein>
<evidence type="ECO:0000313" key="1">
    <source>
        <dbReference type="EMBL" id="KOX90344.1"/>
    </source>
</evidence>
<dbReference type="PATRIC" id="fig|271.14.peg.1609"/>
<dbReference type="AlphaFoldDB" id="A0A0N0BM09"/>
<reference evidence="1 2" key="1">
    <citation type="submission" date="2015-07" db="EMBL/GenBank/DDBJ databases">
        <authorList>
            <person name="Noorani M."/>
        </authorList>
    </citation>
    <scope>NUCLEOTIDE SEQUENCE [LARGE SCALE GENOMIC DNA]</scope>
    <source>
        <strain evidence="2">ATCC 25104 / DSM 625 / JCM 10724 / NBRC 103206 / NCIMB 11243 / YT-1</strain>
    </source>
</reference>
<sequence length="82" mass="9385">MGRGAKADPAQVEGLVGLPEPIWQELFEEVDHLKMVYQKLKEASPEERSALEEEALRSLTHLWAHTRVMWEELALSDVEEEA</sequence>
<dbReference type="Proteomes" id="UP000037685">
    <property type="component" value="Unassembled WGS sequence"/>
</dbReference>
<dbReference type="RefSeq" id="WP_003047916.1">
    <property type="nucleotide sequence ID" value="NZ_LHCI01000106.1"/>
</dbReference>
<gene>
    <name evidence="1" type="ORF">BVI061214_01534</name>
</gene>